<accession>A0AAN8RNH9</accession>
<evidence type="ECO:0000313" key="2">
    <source>
        <dbReference type="EMBL" id="KAK6357417.1"/>
    </source>
</evidence>
<feature type="region of interest" description="Disordered" evidence="1">
    <location>
        <begin position="99"/>
        <end position="151"/>
    </location>
</feature>
<organism evidence="2 3">
    <name type="scientific">Orbilia javanica</name>
    <dbReference type="NCBI Taxonomy" id="47235"/>
    <lineage>
        <taxon>Eukaryota</taxon>
        <taxon>Fungi</taxon>
        <taxon>Dikarya</taxon>
        <taxon>Ascomycota</taxon>
        <taxon>Pezizomycotina</taxon>
        <taxon>Orbiliomycetes</taxon>
        <taxon>Orbiliales</taxon>
        <taxon>Orbiliaceae</taxon>
        <taxon>Orbilia</taxon>
    </lineage>
</organism>
<dbReference type="EMBL" id="JAVHNR010000001">
    <property type="protein sequence ID" value="KAK6357417.1"/>
    <property type="molecule type" value="Genomic_DNA"/>
</dbReference>
<evidence type="ECO:0000313" key="3">
    <source>
        <dbReference type="Proteomes" id="UP001313282"/>
    </source>
</evidence>
<name>A0AAN8RNH9_9PEZI</name>
<protein>
    <submittedName>
        <fullName evidence="2">Uncharacterized protein</fullName>
    </submittedName>
</protein>
<sequence>MTGEPGEPFLPGAFHCLSSAALTIAVNSLLSRIQIPELQTPRFRFYYCCHYYLLSLPSNSISPSKPFAKRTTIKFPSIALSNQLHGIASSSAVTALPNKPINRFPIRSDLEKQNQKQNSRRSEPNGTRKKKPPPRRAKVLEESQSQSDSIS</sequence>
<proteinExistence type="predicted"/>
<reference evidence="2 3" key="1">
    <citation type="submission" date="2019-10" db="EMBL/GenBank/DDBJ databases">
        <authorList>
            <person name="Palmer J.M."/>
        </authorList>
    </citation>
    <scope>NUCLEOTIDE SEQUENCE [LARGE SCALE GENOMIC DNA]</scope>
    <source>
        <strain evidence="2 3">TWF718</strain>
    </source>
</reference>
<gene>
    <name evidence="2" type="ORF">TWF718_001729</name>
</gene>
<feature type="compositionally biased region" description="Basic residues" evidence="1">
    <location>
        <begin position="127"/>
        <end position="137"/>
    </location>
</feature>
<evidence type="ECO:0000256" key="1">
    <source>
        <dbReference type="SAM" id="MobiDB-lite"/>
    </source>
</evidence>
<dbReference type="Proteomes" id="UP001313282">
    <property type="component" value="Unassembled WGS sequence"/>
</dbReference>
<dbReference type="AlphaFoldDB" id="A0AAN8RNH9"/>
<comment type="caution">
    <text evidence="2">The sequence shown here is derived from an EMBL/GenBank/DDBJ whole genome shotgun (WGS) entry which is preliminary data.</text>
</comment>
<keyword evidence="3" id="KW-1185">Reference proteome</keyword>
<feature type="compositionally biased region" description="Polar residues" evidence="1">
    <location>
        <begin position="142"/>
        <end position="151"/>
    </location>
</feature>